<evidence type="ECO:0000256" key="1">
    <source>
        <dbReference type="SAM" id="Phobius"/>
    </source>
</evidence>
<name>A0AAE1B849_9GAST</name>
<feature type="transmembrane region" description="Helical" evidence="1">
    <location>
        <begin position="74"/>
        <end position="92"/>
    </location>
</feature>
<reference evidence="2" key="1">
    <citation type="journal article" date="2023" name="G3 (Bethesda)">
        <title>A reference genome for the long-term kleptoplast-retaining sea slug Elysia crispata morphotype clarki.</title>
        <authorList>
            <person name="Eastman K.E."/>
            <person name="Pendleton A.L."/>
            <person name="Shaikh M.A."/>
            <person name="Suttiyut T."/>
            <person name="Ogas R."/>
            <person name="Tomko P."/>
            <person name="Gavelis G."/>
            <person name="Widhalm J.R."/>
            <person name="Wisecaver J.H."/>
        </authorList>
    </citation>
    <scope>NUCLEOTIDE SEQUENCE</scope>
    <source>
        <strain evidence="2">ECLA1</strain>
    </source>
</reference>
<dbReference type="EMBL" id="JAWDGP010000350">
    <property type="protein sequence ID" value="KAK3801229.1"/>
    <property type="molecule type" value="Genomic_DNA"/>
</dbReference>
<comment type="caution">
    <text evidence="2">The sequence shown here is derived from an EMBL/GenBank/DDBJ whole genome shotgun (WGS) entry which is preliminary data.</text>
</comment>
<feature type="transmembrane region" description="Helical" evidence="1">
    <location>
        <begin position="39"/>
        <end position="62"/>
    </location>
</feature>
<keyword evidence="1" id="KW-0472">Membrane</keyword>
<organism evidence="2 3">
    <name type="scientific">Elysia crispata</name>
    <name type="common">lettuce slug</name>
    <dbReference type="NCBI Taxonomy" id="231223"/>
    <lineage>
        <taxon>Eukaryota</taxon>
        <taxon>Metazoa</taxon>
        <taxon>Spiralia</taxon>
        <taxon>Lophotrochozoa</taxon>
        <taxon>Mollusca</taxon>
        <taxon>Gastropoda</taxon>
        <taxon>Heterobranchia</taxon>
        <taxon>Euthyneura</taxon>
        <taxon>Panpulmonata</taxon>
        <taxon>Sacoglossa</taxon>
        <taxon>Placobranchoidea</taxon>
        <taxon>Plakobranchidae</taxon>
        <taxon>Elysia</taxon>
    </lineage>
</organism>
<dbReference type="Proteomes" id="UP001283361">
    <property type="component" value="Unassembled WGS sequence"/>
</dbReference>
<sequence>MAAHSSCHVSMDSYVIRSWQRIPLVKFQWTLMLSGHSSAFLLSCFNGLLCYQVITAAPLVMFQWTLMLSGHGSAFLLSSFNGLLCYQVMAAHSSCHVSMDSYVIRS</sequence>
<gene>
    <name evidence="2" type="ORF">RRG08_010452</name>
</gene>
<evidence type="ECO:0000313" key="2">
    <source>
        <dbReference type="EMBL" id="KAK3801229.1"/>
    </source>
</evidence>
<proteinExistence type="predicted"/>
<keyword evidence="3" id="KW-1185">Reference proteome</keyword>
<dbReference type="AlphaFoldDB" id="A0AAE1B849"/>
<keyword evidence="1" id="KW-1133">Transmembrane helix</keyword>
<accession>A0AAE1B849</accession>
<keyword evidence="1" id="KW-0812">Transmembrane</keyword>
<evidence type="ECO:0000313" key="3">
    <source>
        <dbReference type="Proteomes" id="UP001283361"/>
    </source>
</evidence>
<protein>
    <submittedName>
        <fullName evidence="2">Uncharacterized protein</fullName>
    </submittedName>
</protein>